<dbReference type="GO" id="GO:0016491">
    <property type="term" value="F:oxidoreductase activity"/>
    <property type="evidence" value="ECO:0007669"/>
    <property type="project" value="UniProtKB-KW"/>
</dbReference>
<dbReference type="GO" id="GO:0016020">
    <property type="term" value="C:membrane"/>
    <property type="evidence" value="ECO:0007669"/>
    <property type="project" value="TreeGrafter"/>
</dbReference>
<reference evidence="4 5" key="1">
    <citation type="submission" date="2018-05" db="EMBL/GenBank/DDBJ databases">
        <title>Pararhodobacter marina sp. nov., isolated from deep-sea water of the Indian Ocean.</title>
        <authorList>
            <person name="Lai Q.Sr."/>
            <person name="Liu X."/>
            <person name="Shao Z."/>
        </authorList>
    </citation>
    <scope>NUCLEOTIDE SEQUENCE [LARGE SCALE GENOMIC DNA]</scope>
    <source>
        <strain evidence="4 5">CIC4N-9</strain>
    </source>
</reference>
<comment type="caution">
    <text evidence="4">The sequence shown here is derived from an EMBL/GenBank/DDBJ whole genome shotgun (WGS) entry which is preliminary data.</text>
</comment>
<feature type="region of interest" description="Disordered" evidence="3">
    <location>
        <begin position="1"/>
        <end position="41"/>
    </location>
</feature>
<evidence type="ECO:0000313" key="5">
    <source>
        <dbReference type="Proteomes" id="UP000244940"/>
    </source>
</evidence>
<dbReference type="PANTHER" id="PTHR44196">
    <property type="entry name" value="DEHYDROGENASE/REDUCTASE SDR FAMILY MEMBER 7B"/>
    <property type="match status" value="1"/>
</dbReference>
<dbReference type="InterPro" id="IPR002347">
    <property type="entry name" value="SDR_fam"/>
</dbReference>
<evidence type="ECO:0000256" key="3">
    <source>
        <dbReference type="SAM" id="MobiDB-lite"/>
    </source>
</evidence>
<evidence type="ECO:0008006" key="6">
    <source>
        <dbReference type="Google" id="ProtNLM"/>
    </source>
</evidence>
<gene>
    <name evidence="4" type="ORF">C4N9_08970</name>
</gene>
<dbReference type="AlphaFoldDB" id="A0A2U2CAY2"/>
<dbReference type="Gene3D" id="3.40.50.720">
    <property type="entry name" value="NAD(P)-binding Rossmann-like Domain"/>
    <property type="match status" value="1"/>
</dbReference>
<dbReference type="Proteomes" id="UP000244940">
    <property type="component" value="Unassembled WGS sequence"/>
</dbReference>
<name>A0A2U2CAY2_9RHOB</name>
<dbReference type="InterPro" id="IPR020904">
    <property type="entry name" value="Sc_DH/Rdtase_CS"/>
</dbReference>
<dbReference type="InterPro" id="IPR036291">
    <property type="entry name" value="NAD(P)-bd_dom_sf"/>
</dbReference>
<dbReference type="EMBL" id="QEYD01000005">
    <property type="protein sequence ID" value="PWE28944.1"/>
    <property type="molecule type" value="Genomic_DNA"/>
</dbReference>
<accession>A0A2U2CAY2</accession>
<dbReference type="SUPFAM" id="SSF51735">
    <property type="entry name" value="NAD(P)-binding Rossmann-fold domains"/>
    <property type="match status" value="1"/>
</dbReference>
<evidence type="ECO:0000256" key="1">
    <source>
        <dbReference type="ARBA" id="ARBA00006484"/>
    </source>
</evidence>
<comment type="similarity">
    <text evidence="1">Belongs to the short-chain dehydrogenases/reductases (SDR) family.</text>
</comment>
<feature type="compositionally biased region" description="Basic residues" evidence="3">
    <location>
        <begin position="1"/>
        <end position="17"/>
    </location>
</feature>
<dbReference type="OrthoDB" id="9810734at2"/>
<protein>
    <recommendedName>
        <fullName evidence="6">Short-chain dehydrogenase</fullName>
    </recommendedName>
</protein>
<sequence>MSPRKASHSAGRHRLRQRPSPFPGDNPLISRPRRPAPAGLAQSELRKRAFARHWDLIPSSDRKARMSPLPDIARRPQAPVIVTGASRGIGRALVSQLLDQGHSVIGVARARPDRPDSATFRFIACDLSDAAATARLVDALRQLGPLGLINNAGLQTEADLSALAPGAAAALVAPEIGVNLVAPCLLSYGLLPVLAQAPGGFVCNVNSALGMAPKMAAPAYCAAKAGLGNLSVALRGQARNWPGLLIAEAILPLVETDMTRGRGSGKISAEQAAAAILRGLEHRKTRIWIGKTRIVRLLGRVAPGLTSRLLLGQLPPPPPGDSR</sequence>
<keyword evidence="2" id="KW-0560">Oxidoreductase</keyword>
<proteinExistence type="inferred from homology"/>
<dbReference type="PROSITE" id="PS00061">
    <property type="entry name" value="ADH_SHORT"/>
    <property type="match status" value="1"/>
</dbReference>
<dbReference type="PANTHER" id="PTHR44196:SF1">
    <property type="entry name" value="DEHYDROGENASE_REDUCTASE SDR FAMILY MEMBER 7B"/>
    <property type="match status" value="1"/>
</dbReference>
<evidence type="ECO:0000256" key="2">
    <source>
        <dbReference type="ARBA" id="ARBA00023002"/>
    </source>
</evidence>
<evidence type="ECO:0000313" key="4">
    <source>
        <dbReference type="EMBL" id="PWE28944.1"/>
    </source>
</evidence>
<dbReference type="Pfam" id="PF00106">
    <property type="entry name" value="adh_short"/>
    <property type="match status" value="1"/>
</dbReference>
<organism evidence="4 5">
    <name type="scientific">Pararhodobacter marinus</name>
    <dbReference type="NCBI Taxonomy" id="2184063"/>
    <lineage>
        <taxon>Bacteria</taxon>
        <taxon>Pseudomonadati</taxon>
        <taxon>Pseudomonadota</taxon>
        <taxon>Alphaproteobacteria</taxon>
        <taxon>Rhodobacterales</taxon>
        <taxon>Paracoccaceae</taxon>
        <taxon>Pararhodobacter</taxon>
    </lineage>
</organism>
<dbReference type="PRINTS" id="PR00081">
    <property type="entry name" value="GDHRDH"/>
</dbReference>
<keyword evidence="5" id="KW-1185">Reference proteome</keyword>